<evidence type="ECO:0000313" key="1">
    <source>
        <dbReference type="EMBL" id="RYN80669.1"/>
    </source>
</evidence>
<reference evidence="2" key="1">
    <citation type="journal article" date="2019" name="bioRxiv">
        <title>Genomics, evolutionary history and diagnostics of the Alternaria alternata species group including apple and Asian pear pathotypes.</title>
        <authorList>
            <person name="Armitage A.D."/>
            <person name="Cockerton H.M."/>
            <person name="Sreenivasaprasad S."/>
            <person name="Woodhall J.W."/>
            <person name="Lane C.R."/>
            <person name="Harrison R.J."/>
            <person name="Clarkson J.P."/>
        </authorList>
    </citation>
    <scope>NUCLEOTIDE SEQUENCE [LARGE SCALE GENOMIC DNA]</scope>
    <source>
        <strain evidence="2">FERA 635</strain>
    </source>
</reference>
<dbReference type="PANTHER" id="PTHR40628:SF1">
    <property type="entry name" value="CHROMO DOMAIN-CONTAINING PROTEIN"/>
    <property type="match status" value="1"/>
</dbReference>
<protein>
    <submittedName>
        <fullName evidence="1">Uncharacterized protein</fullName>
    </submittedName>
</protein>
<keyword evidence="2" id="KW-1185">Reference proteome</keyword>
<gene>
    <name evidence="1" type="ORF">AA0119_g13488</name>
</gene>
<dbReference type="EMBL" id="PDXF01000295">
    <property type="protein sequence ID" value="RYN80669.1"/>
    <property type="molecule type" value="Genomic_DNA"/>
</dbReference>
<name>A0ABY0FRT2_9PLEO</name>
<dbReference type="Proteomes" id="UP000293195">
    <property type="component" value="Unassembled WGS sequence"/>
</dbReference>
<proteinExistence type="predicted"/>
<evidence type="ECO:0000313" key="2">
    <source>
        <dbReference type="Proteomes" id="UP000293195"/>
    </source>
</evidence>
<accession>A0ABY0FRT2</accession>
<comment type="caution">
    <text evidence="1">The sequence shown here is derived from an EMBL/GenBank/DDBJ whole genome shotgun (WGS) entry which is preliminary data.</text>
</comment>
<organism evidence="1 2">
    <name type="scientific">Alternaria tenuissima</name>
    <dbReference type="NCBI Taxonomy" id="119927"/>
    <lineage>
        <taxon>Eukaryota</taxon>
        <taxon>Fungi</taxon>
        <taxon>Dikarya</taxon>
        <taxon>Ascomycota</taxon>
        <taxon>Pezizomycotina</taxon>
        <taxon>Dothideomycetes</taxon>
        <taxon>Pleosporomycetidae</taxon>
        <taxon>Pleosporales</taxon>
        <taxon>Pleosporineae</taxon>
        <taxon>Pleosporaceae</taxon>
        <taxon>Alternaria</taxon>
        <taxon>Alternaria sect. Alternaria</taxon>
        <taxon>Alternaria alternata complex</taxon>
    </lineage>
</organism>
<dbReference type="PANTHER" id="PTHR40628">
    <property type="entry name" value="CHROMO DOMAIN-CONTAINING PROTEIN"/>
    <property type="match status" value="1"/>
</dbReference>
<sequence length="316" mass="35817">MTANPDSPLCPDWVFLNTSNVHVAKDRGWFKTYTPFASTIDISPFTSPPKQLLVFGIGTVEIPTKRSPNLSGVSSHGSLHLNEVLHVPDFLYNVIGTPINSSDGYVVEVSFSSKSKGTIKDNQGKNMAYFDIHWPLFAIKVRGQSTGSILGSHALKQEGLYMLGCRWDFIQQRRWHEFKVENAPINSISESADGGDRNPPYTDDEKVYLKKNWRSEYHFLLKHGFSIYKEEDRAEGRSILRAFRDKDGSEEKSGYHGLRLEDYQADWNLSFCQLECIEQCYGNRENFLSSYEAEGYDSDELKEAMAIADAIRAQDG</sequence>